<keyword evidence="4" id="KW-1185">Reference proteome</keyword>
<dbReference type="InterPro" id="IPR023696">
    <property type="entry name" value="Ureohydrolase_dom_sf"/>
</dbReference>
<sequence length="455" mass="52097">MKSNVPVAKNRLGLIFFPAYDWAITPDHPEREERLLYTHDQIIEEGLLDVEGIYEFKPELATEKDVARVHICVPNVKTLATTSHLISAGGAITAAKKYIEGVVDKAFALVRPPGHHAFRVVHGNRGFCNINNEAIMVEWLRTNYNPELKVVFIDTDAHHADGTQDIYYHDPNVLHISIHQDGRTLYPGTGFTWELGGPGAMAKTLNIPLPPGTTDEGYLYVIDELILPILEEFKPDLIINSAGQDNHYSDPLTNMGITAQGYAELNHRLNPHLAVLQGGYSIEDALPYTNLGILLAMAGLDYSNLKEPDYHPSRSRQDSRTMDQIKQIVEQVRYYWENRDRLISDEFETIGNGYYQREREIFYDTDYISEKQKETVKVCNTPDCHGHIFIKSIGTHLGIYKKRVSIAAVIIPRLVCKECQQIAREKYEEYCQKGQYHYVYLQNQVNEEYLRWVRE</sequence>
<evidence type="ECO:0000313" key="4">
    <source>
        <dbReference type="Proteomes" id="UP000267250"/>
    </source>
</evidence>
<dbReference type="GO" id="GO:0004407">
    <property type="term" value="F:histone deacetylase activity"/>
    <property type="evidence" value="ECO:0007669"/>
    <property type="project" value="TreeGrafter"/>
</dbReference>
<organism evidence="3 4">
    <name type="scientific">Anoxybacter fermentans</name>
    <dbReference type="NCBI Taxonomy" id="1323375"/>
    <lineage>
        <taxon>Bacteria</taxon>
        <taxon>Bacillati</taxon>
        <taxon>Bacillota</taxon>
        <taxon>Clostridia</taxon>
        <taxon>Halanaerobiales</taxon>
        <taxon>Anoxybacter</taxon>
    </lineage>
</organism>
<gene>
    <name evidence="3" type="ORF">BBF96_06030</name>
</gene>
<proteinExistence type="inferred from homology"/>
<dbReference type="PANTHER" id="PTHR10625">
    <property type="entry name" value="HISTONE DEACETYLASE HDAC1-RELATED"/>
    <property type="match status" value="1"/>
</dbReference>
<dbReference type="RefSeq" id="WP_127016325.1">
    <property type="nucleotide sequence ID" value="NZ_CP016379.1"/>
</dbReference>
<dbReference type="AlphaFoldDB" id="A0A3Q9HPV1"/>
<reference evidence="3 4" key="1">
    <citation type="submission" date="2016-07" db="EMBL/GenBank/DDBJ databases">
        <title>Genome and transcriptome analysis of iron-reducing fermentative bacteria Anoxybacter fermentans.</title>
        <authorList>
            <person name="Zeng X."/>
            <person name="Shao Z."/>
        </authorList>
    </citation>
    <scope>NUCLEOTIDE SEQUENCE [LARGE SCALE GENOMIC DNA]</scope>
    <source>
        <strain evidence="3 4">DY22613</strain>
    </source>
</reference>
<protein>
    <submittedName>
        <fullName evidence="3">Histone deacetylase</fullName>
    </submittedName>
</protein>
<evidence type="ECO:0000313" key="3">
    <source>
        <dbReference type="EMBL" id="AZR72991.1"/>
    </source>
</evidence>
<accession>A0A3Q9HPV1</accession>
<dbReference type="GO" id="GO:0040029">
    <property type="term" value="P:epigenetic regulation of gene expression"/>
    <property type="evidence" value="ECO:0007669"/>
    <property type="project" value="TreeGrafter"/>
</dbReference>
<dbReference type="Pfam" id="PF00850">
    <property type="entry name" value="Hist_deacetyl"/>
    <property type="match status" value="1"/>
</dbReference>
<dbReference type="Gene3D" id="3.40.800.20">
    <property type="entry name" value="Histone deacetylase domain"/>
    <property type="match status" value="1"/>
</dbReference>
<dbReference type="PANTHER" id="PTHR10625:SF10">
    <property type="entry name" value="HISTONE DEACETYLASE HDAC1"/>
    <property type="match status" value="1"/>
</dbReference>
<dbReference type="InterPro" id="IPR023801">
    <property type="entry name" value="His_deacetylse_dom"/>
</dbReference>
<dbReference type="OrthoDB" id="9808367at2"/>
<dbReference type="InterPro" id="IPR000286">
    <property type="entry name" value="HDACs"/>
</dbReference>
<name>A0A3Q9HPV1_9FIRM</name>
<evidence type="ECO:0000256" key="1">
    <source>
        <dbReference type="ARBA" id="ARBA00005947"/>
    </source>
</evidence>
<dbReference type="InterPro" id="IPR037138">
    <property type="entry name" value="His_deacetylse_dom_sf"/>
</dbReference>
<feature type="domain" description="Histone deacetylase" evidence="2">
    <location>
        <begin position="83"/>
        <end position="283"/>
    </location>
</feature>
<dbReference type="KEGG" id="aft:BBF96_06030"/>
<evidence type="ECO:0000259" key="2">
    <source>
        <dbReference type="Pfam" id="PF00850"/>
    </source>
</evidence>
<dbReference type="Proteomes" id="UP000267250">
    <property type="component" value="Chromosome"/>
</dbReference>
<dbReference type="EMBL" id="CP016379">
    <property type="protein sequence ID" value="AZR72991.1"/>
    <property type="molecule type" value="Genomic_DNA"/>
</dbReference>
<dbReference type="PRINTS" id="PR01270">
    <property type="entry name" value="HDASUPER"/>
</dbReference>
<comment type="similarity">
    <text evidence="1">Belongs to the histone deacetylase family.</text>
</comment>
<dbReference type="CDD" id="cd09992">
    <property type="entry name" value="HDAC_classII"/>
    <property type="match status" value="1"/>
</dbReference>
<dbReference type="SUPFAM" id="SSF52768">
    <property type="entry name" value="Arginase/deacetylase"/>
    <property type="match status" value="1"/>
</dbReference>